<organism evidence="4 5">
    <name type="scientific">Thermophilibacter gallinarum</name>
    <dbReference type="NCBI Taxonomy" id="2779357"/>
    <lineage>
        <taxon>Bacteria</taxon>
        <taxon>Bacillati</taxon>
        <taxon>Actinomycetota</taxon>
        <taxon>Coriobacteriia</taxon>
        <taxon>Coriobacteriales</taxon>
        <taxon>Atopobiaceae</taxon>
        <taxon>Thermophilibacter</taxon>
    </lineage>
</organism>
<dbReference type="InterPro" id="IPR056003">
    <property type="entry name" value="CT398_CC_hairpin"/>
</dbReference>
<evidence type="ECO:0000259" key="2">
    <source>
        <dbReference type="Pfam" id="PF02591"/>
    </source>
</evidence>
<protein>
    <recommendedName>
        <fullName evidence="6">C4-type zinc ribbon domain-containing protein</fullName>
    </recommendedName>
</protein>
<feature type="coiled-coil region" evidence="1">
    <location>
        <begin position="54"/>
        <end position="81"/>
    </location>
</feature>
<dbReference type="Pfam" id="PF24481">
    <property type="entry name" value="CT398_CC"/>
    <property type="match status" value="1"/>
</dbReference>
<keyword evidence="1" id="KW-0175">Coiled coil</keyword>
<dbReference type="Pfam" id="PF02591">
    <property type="entry name" value="Zn_ribbon_9"/>
    <property type="match status" value="1"/>
</dbReference>
<evidence type="ECO:0008006" key="6">
    <source>
        <dbReference type="Google" id="ProtNLM"/>
    </source>
</evidence>
<accession>A0ABR9QUB5</accession>
<proteinExistence type="predicted"/>
<feature type="domain" description="C4-type zinc ribbon" evidence="2">
    <location>
        <begin position="201"/>
        <end position="232"/>
    </location>
</feature>
<dbReference type="Gene3D" id="1.10.287.1490">
    <property type="match status" value="1"/>
</dbReference>
<evidence type="ECO:0000313" key="4">
    <source>
        <dbReference type="EMBL" id="MBE5024673.1"/>
    </source>
</evidence>
<dbReference type="EMBL" id="JADCJZ010000003">
    <property type="protein sequence ID" value="MBE5024673.1"/>
    <property type="molecule type" value="Genomic_DNA"/>
</dbReference>
<name>A0ABR9QUB5_9ACTN</name>
<gene>
    <name evidence="4" type="ORF">INF26_07390</name>
</gene>
<sequence>MTEPAALMRLQELDLELLKHASTLSAMPQRKRLQTIELASRKVASELKGIVGQRKDAQTDVTEAEEALAHYRAKTAEVQAEADAGEHTHREISSFEQQLTSLAKRIEKSEFTLGPLRERLERLERAERNARLTADRLETERATTQSELEEASRDLRAQIVSLSREREQVAAELPAALLERYEAARKRFKGLGVERLRGNVPSVCRVKLQPSQFHDLAQHGEITECPYCHRILITSEEE</sequence>
<comment type="caution">
    <text evidence="4">The sequence shown here is derived from an EMBL/GenBank/DDBJ whole genome shotgun (WGS) entry which is preliminary data.</text>
</comment>
<dbReference type="RefSeq" id="WP_193530314.1">
    <property type="nucleotide sequence ID" value="NZ_JADCJZ010000003.1"/>
</dbReference>
<evidence type="ECO:0000256" key="1">
    <source>
        <dbReference type="SAM" id="Coils"/>
    </source>
</evidence>
<dbReference type="Proteomes" id="UP001194273">
    <property type="component" value="Unassembled WGS sequence"/>
</dbReference>
<reference evidence="4 5" key="1">
    <citation type="submission" date="2020-10" db="EMBL/GenBank/DDBJ databases">
        <title>ChiBAC.</title>
        <authorList>
            <person name="Zenner C."/>
            <person name="Hitch T.C.A."/>
            <person name="Clavel T."/>
        </authorList>
    </citation>
    <scope>NUCLEOTIDE SEQUENCE [LARGE SCALE GENOMIC DNA]</scope>
    <source>
        <strain evidence="4 5">DSM 107455</strain>
    </source>
</reference>
<feature type="coiled-coil region" evidence="1">
    <location>
        <begin position="120"/>
        <end position="172"/>
    </location>
</feature>
<dbReference type="InterPro" id="IPR003743">
    <property type="entry name" value="Zf-RING_7"/>
</dbReference>
<evidence type="ECO:0000259" key="3">
    <source>
        <dbReference type="Pfam" id="PF24481"/>
    </source>
</evidence>
<evidence type="ECO:0000313" key="5">
    <source>
        <dbReference type="Proteomes" id="UP001194273"/>
    </source>
</evidence>
<keyword evidence="5" id="KW-1185">Reference proteome</keyword>
<feature type="domain" description="CT398-like coiled coil hairpin" evidence="3">
    <location>
        <begin position="10"/>
        <end position="187"/>
    </location>
</feature>